<comment type="subcellular location">
    <subcellularLocation>
        <location evidence="1">Membrane</location>
        <topology evidence="1">Multi-pass membrane protein</topology>
    </subcellularLocation>
</comment>
<evidence type="ECO:0000256" key="3">
    <source>
        <dbReference type="ARBA" id="ARBA00022989"/>
    </source>
</evidence>
<protein>
    <recommendedName>
        <fullName evidence="8">Organic cation transporter</fullName>
    </recommendedName>
</protein>
<dbReference type="InterPro" id="IPR036259">
    <property type="entry name" value="MFS_trans_sf"/>
</dbReference>
<keyword evidence="4 6" id="KW-0472">Membrane</keyword>
<sequence length="1073" mass="120596">MNSSSEDDVPVMYCYLKNRKKKRKKFGRKKTLMGSLVLQICIALSMTFCPWFEVYVALRFCLGFISVGVVFSGFVLCMELVGGKWRTISGVSYLFPVPLSYIAIAGIAYYVRGWKNLQLAITLPSLLLFGLWWILPESPRWLLAMGRKDEVMVILKEAARVNKRQLPANTDKILQQMMDMKDPGDEKKAGILDLFRTPNMRKTSLILYIIWFSVYLVYYGLVLNLGKIGGNVYLNTILSGVVEIPAIAISILILLKMGRRGPFCLTLMVSGAACFLTLLVPLGRSDLEWITISLAMLGKFAVSSSNAVMPVFTAELFPTVVRNLGVGSSNVSAGVALMLVPYLWNLTDIDARVPMGVLGVFGIVGGLSVLLLPETANRPLAETLQEGEDARVMERLIILMFRWFFSPPGGQVSCLGERAGATATDHLPNETDNRRSVQRCVYIAMNSKRRIVSSSLIILKNEIMALTSSKGWECFERNKPHENILELANALVVCSSTAEDEEIEMNGHQMTIYVLFIAVHMIRFSSAKVTSEIINVCQYQELINVSKDIIDEYFRDDLNFLVVNLVGQYEHEIVSAIVSHVHKDSPVPVVTLNNVPCESNFRHYIDDCGEDEKDDPSIWLNLGRADTIENSVAFITITNDVTSHCFVNPRWEGFPLWNPRGLFLLVITTPVQREPQEFVDLFEDCWDSYNILNLVINGHQMTIYVLFIAVHMIRFSSAKVTSEIINVCQYQELINVSKDIIDEYFRDDLNFLVVNLVGQYEHEIVSAIVSHVHKDSPVPVVTLNNVPCESNFRHYIDDCGEDEKDDPSIWLNLGRADTIENSVAFITITNDVTSHCFVNPRWEGFPLWNPRGLFLLVITTPVQREPQEFVDLFEDCWDSYNILNLVFNSLRVTSEPQYYKDGYPLLHTVDDCFIKLLTSFSVTTSTNPFLLRLGAIIPRILESGLMSKWRNDYARESKQLSNKLNLAPGQRVRHADLSPNPPTNVPGAGVEEVSGVGTTHLTLLPTSQGLESWSGGRVRSTNSSPSPPTNVPGAGVEEESGALTAHLALLPTSQGLEWRRVSRRWSQPRWRLV</sequence>
<feature type="transmembrane region" description="Helical" evidence="6">
    <location>
        <begin position="324"/>
        <end position="344"/>
    </location>
</feature>
<feature type="transmembrane region" description="Helical" evidence="6">
    <location>
        <begin position="356"/>
        <end position="373"/>
    </location>
</feature>
<gene>
    <name evidence="7" type="ORF">TMSB3V08_LOCUS329</name>
</gene>
<feature type="transmembrane region" description="Helical" evidence="6">
    <location>
        <begin position="31"/>
        <end position="48"/>
    </location>
</feature>
<feature type="region of interest" description="Disordered" evidence="5">
    <location>
        <begin position="1008"/>
        <end position="1036"/>
    </location>
</feature>
<organism evidence="7">
    <name type="scientific">Timema monikensis</name>
    <dbReference type="NCBI Taxonomy" id="170555"/>
    <lineage>
        <taxon>Eukaryota</taxon>
        <taxon>Metazoa</taxon>
        <taxon>Ecdysozoa</taxon>
        <taxon>Arthropoda</taxon>
        <taxon>Hexapoda</taxon>
        <taxon>Insecta</taxon>
        <taxon>Pterygota</taxon>
        <taxon>Neoptera</taxon>
        <taxon>Polyneoptera</taxon>
        <taxon>Phasmatodea</taxon>
        <taxon>Timematodea</taxon>
        <taxon>Timematoidea</taxon>
        <taxon>Timematidae</taxon>
        <taxon>Timema</taxon>
    </lineage>
</organism>
<keyword evidence="3 6" id="KW-1133">Transmembrane helix</keyword>
<name>A0A7R9DZ99_9NEOP</name>
<proteinExistence type="predicted"/>
<feature type="transmembrane region" description="Helical" evidence="6">
    <location>
        <begin position="205"/>
        <end position="226"/>
    </location>
</feature>
<dbReference type="GO" id="GO:0016020">
    <property type="term" value="C:membrane"/>
    <property type="evidence" value="ECO:0007669"/>
    <property type="project" value="UniProtKB-SubCell"/>
</dbReference>
<dbReference type="PANTHER" id="PTHR24064">
    <property type="entry name" value="SOLUTE CARRIER FAMILY 22 MEMBER"/>
    <property type="match status" value="1"/>
</dbReference>
<dbReference type="SUPFAM" id="SSF103473">
    <property type="entry name" value="MFS general substrate transporter"/>
    <property type="match status" value="1"/>
</dbReference>
<feature type="transmembrane region" description="Helical" evidence="6">
    <location>
        <begin position="54"/>
        <end position="81"/>
    </location>
</feature>
<evidence type="ECO:0000313" key="7">
    <source>
        <dbReference type="EMBL" id="CAD7423339.1"/>
    </source>
</evidence>
<dbReference type="Gene3D" id="1.20.1250.20">
    <property type="entry name" value="MFS general substrate transporter like domains"/>
    <property type="match status" value="1"/>
</dbReference>
<evidence type="ECO:0000256" key="1">
    <source>
        <dbReference type="ARBA" id="ARBA00004141"/>
    </source>
</evidence>
<evidence type="ECO:0008006" key="8">
    <source>
        <dbReference type="Google" id="ProtNLM"/>
    </source>
</evidence>
<feature type="transmembrane region" description="Helical" evidence="6">
    <location>
        <begin position="262"/>
        <end position="283"/>
    </location>
</feature>
<evidence type="ECO:0000256" key="5">
    <source>
        <dbReference type="SAM" id="MobiDB-lite"/>
    </source>
</evidence>
<keyword evidence="2 6" id="KW-0812">Transmembrane</keyword>
<dbReference type="CDD" id="cd17317">
    <property type="entry name" value="MFS_SLC22"/>
    <property type="match status" value="1"/>
</dbReference>
<dbReference type="InterPro" id="IPR005828">
    <property type="entry name" value="MFS_sugar_transport-like"/>
</dbReference>
<feature type="transmembrane region" description="Helical" evidence="6">
    <location>
        <begin position="93"/>
        <end position="111"/>
    </location>
</feature>
<dbReference type="EMBL" id="OB792668">
    <property type="protein sequence ID" value="CAD7423339.1"/>
    <property type="molecule type" value="Genomic_DNA"/>
</dbReference>
<feature type="transmembrane region" description="Helical" evidence="6">
    <location>
        <begin position="232"/>
        <end position="255"/>
    </location>
</feature>
<dbReference type="AlphaFoldDB" id="A0A7R9DZ99"/>
<dbReference type="GO" id="GO:0022857">
    <property type="term" value="F:transmembrane transporter activity"/>
    <property type="evidence" value="ECO:0007669"/>
    <property type="project" value="InterPro"/>
</dbReference>
<accession>A0A7R9DZ99</accession>
<reference evidence="7" key="1">
    <citation type="submission" date="2020-11" db="EMBL/GenBank/DDBJ databases">
        <authorList>
            <person name="Tran Van P."/>
        </authorList>
    </citation>
    <scope>NUCLEOTIDE SEQUENCE</scope>
</reference>
<evidence type="ECO:0000256" key="2">
    <source>
        <dbReference type="ARBA" id="ARBA00022692"/>
    </source>
</evidence>
<feature type="transmembrane region" description="Helical" evidence="6">
    <location>
        <begin position="117"/>
        <end position="135"/>
    </location>
</feature>
<evidence type="ECO:0000256" key="6">
    <source>
        <dbReference type="SAM" id="Phobius"/>
    </source>
</evidence>
<dbReference type="Pfam" id="PF00083">
    <property type="entry name" value="Sugar_tr"/>
    <property type="match status" value="1"/>
</dbReference>
<evidence type="ECO:0000256" key="4">
    <source>
        <dbReference type="ARBA" id="ARBA00023136"/>
    </source>
</evidence>